<organism evidence="2">
    <name type="scientific">Arundo donax</name>
    <name type="common">Giant reed</name>
    <name type="synonym">Donax arundinaceus</name>
    <dbReference type="NCBI Taxonomy" id="35708"/>
    <lineage>
        <taxon>Eukaryota</taxon>
        <taxon>Viridiplantae</taxon>
        <taxon>Streptophyta</taxon>
        <taxon>Embryophyta</taxon>
        <taxon>Tracheophyta</taxon>
        <taxon>Spermatophyta</taxon>
        <taxon>Magnoliopsida</taxon>
        <taxon>Liliopsida</taxon>
        <taxon>Poales</taxon>
        <taxon>Poaceae</taxon>
        <taxon>PACMAD clade</taxon>
        <taxon>Arundinoideae</taxon>
        <taxon>Arundineae</taxon>
        <taxon>Arundo</taxon>
    </lineage>
</organism>
<dbReference type="Gene3D" id="2.80.10.50">
    <property type="match status" value="2"/>
</dbReference>
<dbReference type="CDD" id="cd20216">
    <property type="entry name" value="PFM_HFR-2-like"/>
    <property type="match status" value="1"/>
</dbReference>
<sequence length="477" mass="53954">MLSSLPICAAFQSKNNGKYLRYNVPDGEEANNQLLQLSGEDAVNPYTRFFIEPSAKHDGLVHIRCCYNNKYWVAQQGLPYQWWIAGSADEPEEDQTQESCTLFELKPVEGDSNNIRFSHARLGKYSGMFPYSNQANEVFQACLCVGDKEQWEQFTMVHLSPWVLPKHVCFKGDNGRYLSSQLHNGHQFLLFTSEDIGDPSVRHSTMATNDGTMLIKSDHFGQFWRRSDSIDQFSWIIANSSSNNNPDTLFKSVPFDDGKIGLVNMGNSQYCKRLIIVQIRNGLSATGHRDEPFSRLSFEEPVLSREINNIQFRPNQAKIYGQNELILDTASVTNNTSSVMSSASLTMEFTVEETRRWASSMTLRSPVRSAITSRTLTTVDGRSAVETGEFRGLYSWGATNVKRTKESVVLQVDVPPMTKVTVTCRARESSYDVPFSYRQVDKMIDGAEVSLPFDDGIYSGRNAHSIVYDFKEEKINQ</sequence>
<name>A0A0A8Z1U0_ARUDO</name>
<protein>
    <recommendedName>
        <fullName evidence="1">Agglutinin domain-containing protein</fullName>
    </recommendedName>
</protein>
<dbReference type="SUPFAM" id="SSF50382">
    <property type="entry name" value="Agglutinin"/>
    <property type="match status" value="2"/>
</dbReference>
<dbReference type="EMBL" id="GBRH01266287">
    <property type="protein sequence ID" value="JAD31608.1"/>
    <property type="molecule type" value="Transcribed_RNA"/>
</dbReference>
<evidence type="ECO:0000313" key="2">
    <source>
        <dbReference type="EMBL" id="JAD31608.1"/>
    </source>
</evidence>
<dbReference type="PANTHER" id="PTHR39244">
    <property type="entry name" value="NATTERIN-4"/>
    <property type="match status" value="1"/>
</dbReference>
<dbReference type="SUPFAM" id="SSF56973">
    <property type="entry name" value="Aerolisin/ETX pore-forming domain"/>
    <property type="match status" value="1"/>
</dbReference>
<dbReference type="InterPro" id="IPR053237">
    <property type="entry name" value="Natterin_C"/>
</dbReference>
<accession>A0A0A8Z1U0</accession>
<reference evidence="2" key="1">
    <citation type="submission" date="2014-09" db="EMBL/GenBank/DDBJ databases">
        <authorList>
            <person name="Magalhaes I.L.F."/>
            <person name="Oliveira U."/>
            <person name="Santos F.R."/>
            <person name="Vidigal T.H.D.A."/>
            <person name="Brescovit A.D."/>
            <person name="Santos A.J."/>
        </authorList>
    </citation>
    <scope>NUCLEOTIDE SEQUENCE</scope>
    <source>
        <tissue evidence="2">Shoot tissue taken approximately 20 cm above the soil surface</tissue>
    </source>
</reference>
<dbReference type="SMART" id="SM00791">
    <property type="entry name" value="Agglutinin"/>
    <property type="match status" value="2"/>
</dbReference>
<dbReference type="InterPro" id="IPR008998">
    <property type="entry name" value="Agglutinin"/>
</dbReference>
<dbReference type="AlphaFoldDB" id="A0A0A8Z1U0"/>
<feature type="domain" description="Agglutinin" evidence="1">
    <location>
        <begin position="162"/>
        <end position="300"/>
    </location>
</feature>
<evidence type="ECO:0000259" key="1">
    <source>
        <dbReference type="SMART" id="SM00791"/>
    </source>
</evidence>
<dbReference type="InterPro" id="IPR036242">
    <property type="entry name" value="Agglutinin_dom_sf"/>
</dbReference>
<dbReference type="Gene3D" id="2.170.15.10">
    <property type="entry name" value="Proaerolysin, chain A, domain 3"/>
    <property type="match status" value="1"/>
</dbReference>
<dbReference type="Pfam" id="PF07468">
    <property type="entry name" value="Agglutinin"/>
    <property type="match status" value="2"/>
</dbReference>
<dbReference type="PANTHER" id="PTHR39244:SF7">
    <property type="entry name" value="AGGLUTININ DOMAIN-CONTAINING PROTEIN"/>
    <property type="match status" value="1"/>
</dbReference>
<reference evidence="2" key="2">
    <citation type="journal article" date="2015" name="Data Brief">
        <title>Shoot transcriptome of the giant reed, Arundo donax.</title>
        <authorList>
            <person name="Barrero R.A."/>
            <person name="Guerrero F.D."/>
            <person name="Moolhuijzen P."/>
            <person name="Goolsby J.A."/>
            <person name="Tidwell J."/>
            <person name="Bellgard S.E."/>
            <person name="Bellgard M.I."/>
        </authorList>
    </citation>
    <scope>NUCLEOTIDE SEQUENCE</scope>
    <source>
        <tissue evidence="2">Shoot tissue taken approximately 20 cm above the soil surface</tissue>
    </source>
</reference>
<proteinExistence type="predicted"/>
<feature type="domain" description="Agglutinin" evidence="1">
    <location>
        <begin position="3"/>
        <end position="147"/>
    </location>
</feature>